<organism evidence="2 5">
    <name type="scientific">Arabidopsis thaliana</name>
    <name type="common">Mouse-ear cress</name>
    <dbReference type="NCBI Taxonomy" id="3702"/>
    <lineage>
        <taxon>Eukaryota</taxon>
        <taxon>Viridiplantae</taxon>
        <taxon>Streptophyta</taxon>
        <taxon>Embryophyta</taxon>
        <taxon>Tracheophyta</taxon>
        <taxon>Spermatophyta</taxon>
        <taxon>Magnoliopsida</taxon>
        <taxon>eudicotyledons</taxon>
        <taxon>Gunneridae</taxon>
        <taxon>Pentapetalae</taxon>
        <taxon>rosids</taxon>
        <taxon>malvids</taxon>
        <taxon>Brassicales</taxon>
        <taxon>Brassicaceae</taxon>
        <taxon>Camelineae</taxon>
        <taxon>Arabidopsis</taxon>
    </lineage>
</organism>
<sequence>MEEFLDVVSPEDDLVSTGKSLKGNERFQLLCVPFHQEAAEVNDIKALSVVREEHLSLLYQSAKKLKMDIRVTNEIETVDLKPHGCLFSSSLSFHIDEEKKVAVCGEKVIYNKIYIVGEDKYTRYIDLLVSVALMVG</sequence>
<dbReference type="Proteomes" id="UP000434276">
    <property type="component" value="Unassembled WGS sequence"/>
</dbReference>
<evidence type="ECO:0000313" key="2">
    <source>
        <dbReference type="EMBL" id="CAA0284163.1"/>
    </source>
</evidence>
<accession>A0A5S9WKL9</accession>
<dbReference type="EMBL" id="CACRSJ010000104">
    <property type="protein sequence ID" value="VYS48678.1"/>
    <property type="molecule type" value="Genomic_DNA"/>
</dbReference>
<dbReference type="Pfam" id="PF07734">
    <property type="entry name" value="FBA_1"/>
    <property type="match status" value="1"/>
</dbReference>
<name>A0A5S9WKL9_ARATH</name>
<dbReference type="OrthoDB" id="10284706at2759"/>
<reference evidence="2 5" key="1">
    <citation type="submission" date="2019-12" db="EMBL/GenBank/DDBJ databases">
        <authorList>
            <person name="Jiao W.-B."/>
            <person name="Schneeberger K."/>
        </authorList>
    </citation>
    <scope>NUCLEOTIDE SEQUENCE [LARGE SCALE GENOMIC DNA]</scope>
    <source>
        <strain evidence="4">cv. An-1</strain>
        <strain evidence="5">cv. C24</strain>
    </source>
</reference>
<dbReference type="InterPro" id="IPR006527">
    <property type="entry name" value="F-box-assoc_dom_typ1"/>
</dbReference>
<accession>A0A654EIR9</accession>
<gene>
    <name evidence="3" type="ORF">AN1_LOCUS4159</name>
    <name evidence="2" type="ORF">C24_LOCUS4042</name>
</gene>
<evidence type="ECO:0000313" key="3">
    <source>
        <dbReference type="EMBL" id="VYS48678.1"/>
    </source>
</evidence>
<evidence type="ECO:0000259" key="1">
    <source>
        <dbReference type="Pfam" id="PF07734"/>
    </source>
</evidence>
<feature type="domain" description="F-box associated beta-propeller type 1" evidence="1">
    <location>
        <begin position="24"/>
        <end position="128"/>
    </location>
</feature>
<evidence type="ECO:0000313" key="4">
    <source>
        <dbReference type="Proteomes" id="UP000426265"/>
    </source>
</evidence>
<dbReference type="AlphaFoldDB" id="A0A5S9WKL9"/>
<proteinExistence type="predicted"/>
<protein>
    <recommendedName>
        <fullName evidence="1">F-box associated beta-propeller type 1 domain-containing protein</fullName>
    </recommendedName>
</protein>
<dbReference type="ExpressionAtlas" id="A0A5S9WKL9">
    <property type="expression patterns" value="baseline and differential"/>
</dbReference>
<dbReference type="Proteomes" id="UP000426265">
    <property type="component" value="Unassembled WGS sequence"/>
</dbReference>
<evidence type="ECO:0000313" key="5">
    <source>
        <dbReference type="Proteomes" id="UP000434276"/>
    </source>
</evidence>
<dbReference type="EMBL" id="CACSHJ010000087">
    <property type="protein sequence ID" value="CAA0284163.1"/>
    <property type="molecule type" value="Genomic_DNA"/>
</dbReference>